<dbReference type="Pfam" id="PF13568">
    <property type="entry name" value="OMP_b-brl_2"/>
    <property type="match status" value="1"/>
</dbReference>
<protein>
    <submittedName>
        <fullName evidence="3">Outer membrane beta-barrel protein</fullName>
    </submittedName>
</protein>
<dbReference type="KEGG" id="chyd:H4K34_12245"/>
<evidence type="ECO:0000313" key="4">
    <source>
        <dbReference type="Proteomes" id="UP000516305"/>
    </source>
</evidence>
<sequence length="408" mass="47883">MSVFSRLFICLLCLASFSALGQNQFKVGKIWALDGQVKSVQILDEDWKNNPRSLSIRKDSLSNVQELALEEIQGFQIGEELKYLKATVLVDHSSLVTSKLDNSPAPKFQQETVLLQVLFEGEFNLYFYQNHTLNLLFFSQGNDSIIPLSYKLYSPFGREVRENNYFRQQLNEAFSNWPEIEHKSKYLSYQRKAILQLFRDYHLQKGLSFKEYQRLKRPSPFSFSLTASSRYYQLHLNQYRAWYNTDLYFPTKLSYSFGLRTAWTLPFHNRSWEFIVEANYYKIDAQGTDVRNPGAFNERKVDFELSYEAIEFPIMIRRYWFLSPSQKIFANAGAKINYRLSGELSSEIIHPALAVYTNHSLNANIGLGYEFRNLSLELRYNAFQDLLLGEVLWRTEFSTLDLVLAYRF</sequence>
<evidence type="ECO:0000259" key="2">
    <source>
        <dbReference type="Pfam" id="PF13568"/>
    </source>
</evidence>
<dbReference type="EMBL" id="CP060139">
    <property type="protein sequence ID" value="QNR23143.1"/>
    <property type="molecule type" value="Genomic_DNA"/>
</dbReference>
<keyword evidence="4" id="KW-1185">Reference proteome</keyword>
<accession>A0A7H0VBP5</accession>
<feature type="chain" id="PRO_5028869297" evidence="1">
    <location>
        <begin position="22"/>
        <end position="408"/>
    </location>
</feature>
<name>A0A7H0VBP5_9FLAO</name>
<gene>
    <name evidence="3" type="ORF">H4K34_12245</name>
</gene>
<evidence type="ECO:0000256" key="1">
    <source>
        <dbReference type="SAM" id="SignalP"/>
    </source>
</evidence>
<feature type="signal peptide" evidence="1">
    <location>
        <begin position="1"/>
        <end position="21"/>
    </location>
</feature>
<organism evidence="3 4">
    <name type="scientific">Croceimicrobium hydrocarbonivorans</name>
    <dbReference type="NCBI Taxonomy" id="2761580"/>
    <lineage>
        <taxon>Bacteria</taxon>
        <taxon>Pseudomonadati</taxon>
        <taxon>Bacteroidota</taxon>
        <taxon>Flavobacteriia</taxon>
        <taxon>Flavobacteriales</taxon>
        <taxon>Owenweeksiaceae</taxon>
        <taxon>Croceimicrobium</taxon>
    </lineage>
</organism>
<reference evidence="3 4" key="1">
    <citation type="submission" date="2020-08" db="EMBL/GenBank/DDBJ databases">
        <title>Croceimicrobium hydrocarbonivorans gen. nov., sp. nov., a novel marine bacterium isolated from a bacterial consortium that degrades polyethylene terephthalate.</title>
        <authorList>
            <person name="Liu R."/>
        </authorList>
    </citation>
    <scope>NUCLEOTIDE SEQUENCE [LARGE SCALE GENOMIC DNA]</scope>
    <source>
        <strain evidence="3 4">A20-9</strain>
    </source>
</reference>
<dbReference type="RefSeq" id="WP_210757679.1">
    <property type="nucleotide sequence ID" value="NZ_CP060139.1"/>
</dbReference>
<feature type="domain" description="Outer membrane protein beta-barrel" evidence="2">
    <location>
        <begin position="221"/>
        <end position="381"/>
    </location>
</feature>
<proteinExistence type="predicted"/>
<dbReference type="Proteomes" id="UP000516305">
    <property type="component" value="Chromosome"/>
</dbReference>
<evidence type="ECO:0000313" key="3">
    <source>
        <dbReference type="EMBL" id="QNR23143.1"/>
    </source>
</evidence>
<dbReference type="AlphaFoldDB" id="A0A7H0VBP5"/>
<keyword evidence="1" id="KW-0732">Signal</keyword>
<dbReference type="InterPro" id="IPR025665">
    <property type="entry name" value="Beta-barrel_OMP_2"/>
</dbReference>